<accession>A0A1V9ZCZ0</accession>
<keyword evidence="1" id="KW-1133">Transmembrane helix</keyword>
<dbReference type="Proteomes" id="UP000243217">
    <property type="component" value="Unassembled WGS sequence"/>
</dbReference>
<comment type="caution">
    <text evidence="2">The sequence shown here is derived from an EMBL/GenBank/DDBJ whole genome shotgun (WGS) entry which is preliminary data.</text>
</comment>
<keyword evidence="1" id="KW-0472">Membrane</keyword>
<dbReference type="AlphaFoldDB" id="A0A1V9ZCZ0"/>
<feature type="transmembrane region" description="Helical" evidence="1">
    <location>
        <begin position="22"/>
        <end position="42"/>
    </location>
</feature>
<protein>
    <submittedName>
        <fullName evidence="2">Uncharacterized protein</fullName>
    </submittedName>
</protein>
<keyword evidence="1" id="KW-0812">Transmembrane</keyword>
<evidence type="ECO:0000313" key="3">
    <source>
        <dbReference type="Proteomes" id="UP000243217"/>
    </source>
</evidence>
<reference evidence="2 3" key="1">
    <citation type="journal article" date="2014" name="Genome Biol. Evol.">
        <title>The secreted proteins of Achlya hypogyna and Thraustotheca clavata identify the ancestral oomycete secretome and reveal gene acquisitions by horizontal gene transfer.</title>
        <authorList>
            <person name="Misner I."/>
            <person name="Blouin N."/>
            <person name="Leonard G."/>
            <person name="Richards T.A."/>
            <person name="Lane C.E."/>
        </authorList>
    </citation>
    <scope>NUCLEOTIDE SEQUENCE [LARGE SCALE GENOMIC DNA]</scope>
    <source>
        <strain evidence="2 3">ATCC 34112</strain>
    </source>
</reference>
<gene>
    <name evidence="2" type="ORF">THRCLA_07556</name>
</gene>
<name>A0A1V9ZCZ0_9STRA</name>
<dbReference type="EMBL" id="JNBS01002028">
    <property type="protein sequence ID" value="OQR95807.1"/>
    <property type="molecule type" value="Genomic_DNA"/>
</dbReference>
<proteinExistence type="predicted"/>
<evidence type="ECO:0000256" key="1">
    <source>
        <dbReference type="SAM" id="Phobius"/>
    </source>
</evidence>
<organism evidence="2 3">
    <name type="scientific">Thraustotheca clavata</name>
    <dbReference type="NCBI Taxonomy" id="74557"/>
    <lineage>
        <taxon>Eukaryota</taxon>
        <taxon>Sar</taxon>
        <taxon>Stramenopiles</taxon>
        <taxon>Oomycota</taxon>
        <taxon>Saprolegniomycetes</taxon>
        <taxon>Saprolegniales</taxon>
        <taxon>Achlyaceae</taxon>
        <taxon>Thraustotheca</taxon>
    </lineage>
</organism>
<evidence type="ECO:0000313" key="2">
    <source>
        <dbReference type="EMBL" id="OQR95807.1"/>
    </source>
</evidence>
<sequence length="261" mass="28683">MKGPESVGGVVAAAASSRKKKAYLYIFNSLTAIVAIVAIFVVNTMGVVRMIQVLVGSQDLPHSYGYYSYSMPYLLREIAIEHSAVQNRVQSVNNSIKYEFSLKLSKVTSFKPNACSTIYNATTDRIYKAEYVSFLLNSMMAGYGSQSKVTDNSTLAVIDCTFEGRKTEDTTSFKAHLLDANLKWILTFQLQTVMANIPARRDTMPTGTVTITNMSFASLTAASTFDSTDLLVGLSSSDTAVHRIFASRGFPFNNSIDKFKI</sequence>
<keyword evidence="3" id="KW-1185">Reference proteome</keyword>